<feature type="signal peptide" evidence="1">
    <location>
        <begin position="1"/>
        <end position="17"/>
    </location>
</feature>
<sequence length="289" mass="31274">MYKFAILSLMCVAAASAGILPISSPVISSVDPWALSAPVVKYVQAPQPLILPQVPVVKTIPAPISIPQPIPIVKSLPISYVKTVVPQSPVYVKTISTIPQPISVVKSIGVPQYSTCLYPNEVSQRQTVAAVGVGRSRVGAVGHSRCSGVGSVVGRVAGRRGGGRVDDWTGRVAQRQNSGVGTGHQGGEQHYELVHDDWYWIDREVEVSSRLLGCSTNQLLGLLRFLRSCTGCPCVLQRLLALHLQLRLWPASGLLLFGIQTLLRGISIRVRHILNRLSCKLDERKIVSE</sequence>
<feature type="chain" id="PRO_5026271746" evidence="1">
    <location>
        <begin position="18"/>
        <end position="289"/>
    </location>
</feature>
<reference evidence="2 3" key="1">
    <citation type="submission" date="2020-02" db="EMBL/GenBank/DDBJ databases">
        <authorList>
            <person name="Ferguson B K."/>
        </authorList>
    </citation>
    <scope>NUCLEOTIDE SEQUENCE [LARGE SCALE GENOMIC DNA]</scope>
</reference>
<keyword evidence="1" id="KW-0732">Signal</keyword>
<keyword evidence="3" id="KW-1185">Reference proteome</keyword>
<dbReference type="EMBL" id="CADCXV010000424">
    <property type="protein sequence ID" value="CAB0030135.1"/>
    <property type="molecule type" value="Genomic_DNA"/>
</dbReference>
<evidence type="ECO:0000313" key="2">
    <source>
        <dbReference type="EMBL" id="CAB0030135.1"/>
    </source>
</evidence>
<organism evidence="2 3">
    <name type="scientific">Trichogramma brassicae</name>
    <dbReference type="NCBI Taxonomy" id="86971"/>
    <lineage>
        <taxon>Eukaryota</taxon>
        <taxon>Metazoa</taxon>
        <taxon>Ecdysozoa</taxon>
        <taxon>Arthropoda</taxon>
        <taxon>Hexapoda</taxon>
        <taxon>Insecta</taxon>
        <taxon>Pterygota</taxon>
        <taxon>Neoptera</taxon>
        <taxon>Endopterygota</taxon>
        <taxon>Hymenoptera</taxon>
        <taxon>Apocrita</taxon>
        <taxon>Proctotrupomorpha</taxon>
        <taxon>Chalcidoidea</taxon>
        <taxon>Trichogrammatidae</taxon>
        <taxon>Trichogramma</taxon>
    </lineage>
</organism>
<accession>A0A6H5HY45</accession>
<protein>
    <submittedName>
        <fullName evidence="2">Uncharacterized protein</fullName>
    </submittedName>
</protein>
<evidence type="ECO:0000256" key="1">
    <source>
        <dbReference type="SAM" id="SignalP"/>
    </source>
</evidence>
<name>A0A6H5HY45_9HYME</name>
<gene>
    <name evidence="2" type="ORF">TBRA_LOCUS2151</name>
</gene>
<evidence type="ECO:0000313" key="3">
    <source>
        <dbReference type="Proteomes" id="UP000479190"/>
    </source>
</evidence>
<proteinExistence type="predicted"/>
<dbReference type="Proteomes" id="UP000479190">
    <property type="component" value="Unassembled WGS sequence"/>
</dbReference>
<dbReference type="AlphaFoldDB" id="A0A6H5HY45"/>